<feature type="region of interest" description="Disordered" evidence="1">
    <location>
        <begin position="201"/>
        <end position="294"/>
    </location>
</feature>
<evidence type="ECO:0000313" key="2">
    <source>
        <dbReference type="EMBL" id="KAK3179472.1"/>
    </source>
</evidence>
<keyword evidence="3" id="KW-1185">Reference proteome</keyword>
<name>A0AAD9ZI41_9LECA</name>
<accession>A0AAD9ZI41</accession>
<feature type="region of interest" description="Disordered" evidence="1">
    <location>
        <begin position="1"/>
        <end position="189"/>
    </location>
</feature>
<feature type="compositionally biased region" description="Polar residues" evidence="1">
    <location>
        <begin position="19"/>
        <end position="38"/>
    </location>
</feature>
<proteinExistence type="predicted"/>
<feature type="region of interest" description="Disordered" evidence="1">
    <location>
        <begin position="310"/>
        <end position="367"/>
    </location>
</feature>
<feature type="compositionally biased region" description="Polar residues" evidence="1">
    <location>
        <begin position="113"/>
        <end position="141"/>
    </location>
</feature>
<gene>
    <name evidence="2" type="ORF">OEA41_009758</name>
</gene>
<comment type="caution">
    <text evidence="2">The sequence shown here is derived from an EMBL/GenBank/DDBJ whole genome shotgun (WGS) entry which is preliminary data.</text>
</comment>
<feature type="compositionally biased region" description="Polar residues" evidence="1">
    <location>
        <begin position="201"/>
        <end position="223"/>
    </location>
</feature>
<feature type="compositionally biased region" description="Polar residues" evidence="1">
    <location>
        <begin position="163"/>
        <end position="189"/>
    </location>
</feature>
<dbReference type="EMBL" id="JASNWA010000001">
    <property type="protein sequence ID" value="KAK3179472.1"/>
    <property type="molecule type" value="Genomic_DNA"/>
</dbReference>
<protein>
    <submittedName>
        <fullName evidence="2">Uncharacterized protein</fullName>
    </submittedName>
</protein>
<organism evidence="2 3">
    <name type="scientific">Lepraria neglecta</name>
    <dbReference type="NCBI Taxonomy" id="209136"/>
    <lineage>
        <taxon>Eukaryota</taxon>
        <taxon>Fungi</taxon>
        <taxon>Dikarya</taxon>
        <taxon>Ascomycota</taxon>
        <taxon>Pezizomycotina</taxon>
        <taxon>Lecanoromycetes</taxon>
        <taxon>OSLEUM clade</taxon>
        <taxon>Lecanoromycetidae</taxon>
        <taxon>Lecanorales</taxon>
        <taxon>Lecanorineae</taxon>
        <taxon>Stereocaulaceae</taxon>
        <taxon>Lepraria</taxon>
    </lineage>
</organism>
<evidence type="ECO:0000256" key="1">
    <source>
        <dbReference type="SAM" id="MobiDB-lite"/>
    </source>
</evidence>
<feature type="compositionally biased region" description="Pro residues" evidence="1">
    <location>
        <begin position="39"/>
        <end position="52"/>
    </location>
</feature>
<dbReference type="Proteomes" id="UP001276659">
    <property type="component" value="Unassembled WGS sequence"/>
</dbReference>
<feature type="compositionally biased region" description="Low complexity" evidence="1">
    <location>
        <begin position="93"/>
        <end position="112"/>
    </location>
</feature>
<feature type="compositionally biased region" description="Basic and acidic residues" evidence="1">
    <location>
        <begin position="1"/>
        <end position="13"/>
    </location>
</feature>
<dbReference type="AlphaFoldDB" id="A0AAD9ZI41"/>
<sequence>MGRKAKPQEERLAARRATQRSYNRDSTTGRAGPSNTPAEPTPFNPGPESPPGRPRHPSLDGSLRQYSPASEPALFDPTVEDNHPGINPVPHQRPTASSPRSSRSRSKAPSTSGTANINPPSTGTDTRSQSIDLSSISNGLNQIIEEDPPPSPYPPISQGPGGVNNTTLQPIPQPQSRYPTRASSRTAYSMSRVTAVHIPPSTSTLTSVNIPSHPTSSRLTIVTDTLALEEEDDDSPRIPRPAPALERNRSAQSERFPASPRRQPSTSITPTLDRNRSPAALPSQSSSTTTASASTYVATSARRLHAVNNTLPVDGDLPDSDDPLESRSAVSRPSDPDTYDESAASPEDDLSGLSLSDDAPDPMTAAQDCLDRSWAPLCTCSKTTTFDDSILNA</sequence>
<feature type="compositionally biased region" description="Polar residues" evidence="1">
    <location>
        <begin position="262"/>
        <end position="272"/>
    </location>
</feature>
<reference evidence="2" key="1">
    <citation type="submission" date="2022-11" db="EMBL/GenBank/DDBJ databases">
        <title>Chromosomal genome sequence assembly and mating type (MAT) locus characterization of the leprose asexual lichenized fungus Lepraria neglecta (Nyl.) Erichsen.</title>
        <authorList>
            <person name="Allen J.L."/>
            <person name="Pfeffer B."/>
        </authorList>
    </citation>
    <scope>NUCLEOTIDE SEQUENCE</scope>
    <source>
        <strain evidence="2">Allen 5258</strain>
    </source>
</reference>
<evidence type="ECO:0000313" key="3">
    <source>
        <dbReference type="Proteomes" id="UP001276659"/>
    </source>
</evidence>
<feature type="compositionally biased region" description="Low complexity" evidence="1">
    <location>
        <begin position="277"/>
        <end position="294"/>
    </location>
</feature>